<feature type="domain" description="C3H1-type" evidence="2">
    <location>
        <begin position="51"/>
        <end position="78"/>
    </location>
</feature>
<dbReference type="Pfam" id="PF20150">
    <property type="entry name" value="2EXR"/>
    <property type="match status" value="1"/>
</dbReference>
<gene>
    <name evidence="3" type="ORF">SBOR_7187</name>
</gene>
<dbReference type="EMBL" id="AYSA01000387">
    <property type="protein sequence ID" value="ESZ92428.1"/>
    <property type="molecule type" value="Genomic_DNA"/>
</dbReference>
<comment type="caution">
    <text evidence="3">The sequence shown here is derived from an EMBL/GenBank/DDBJ whole genome shotgun (WGS) entry which is preliminary data.</text>
</comment>
<accession>W9C9G0</accession>
<evidence type="ECO:0000313" key="4">
    <source>
        <dbReference type="Proteomes" id="UP000019487"/>
    </source>
</evidence>
<dbReference type="GO" id="GO:0008270">
    <property type="term" value="F:zinc ion binding"/>
    <property type="evidence" value="ECO:0007669"/>
    <property type="project" value="UniProtKB-KW"/>
</dbReference>
<dbReference type="HOGENOM" id="CLU_676460_0_0_1"/>
<dbReference type="Proteomes" id="UP000019487">
    <property type="component" value="Unassembled WGS sequence"/>
</dbReference>
<sequence length="407" mass="46461">MTFISFHHQPLRHILAEVVEINRRNNNVAYRAPIASAAPIKVVPKASAKKTQKKQACKYYRSPRGCRYKNCRFLHQDLPSEVPETLPVVKAIVWKGNPRLSDETFRNNYILQHFGWGSPTKKQGIEWFQQMHSDGHLKYFTYDQLLDWAYSLNIQTREDFLIYIGSLPDIFHQFRQVTQHEIAKLKADDDSEKAKPKYDTFHCFDALPTELRLKIWGFAVRTGRQLIVKPNFHTVHTTGGPGIFFRKSSPSPLWLANKESEEASSRDTTCSFLFGCDMFSATFDTLFLSHSAADLHLCASNVPSWGGDVVQRVSLTYYKVCNVKKLIDLAKDLFVAFPVAIRIEFWLSDSAKHSAKYLPKSAAVMEKATAAINEAYQGRIGMAPPRVRLITVPEARAIELDINDGFW</sequence>
<name>W9C9G0_SCLBF</name>
<dbReference type="InterPro" id="IPR045518">
    <property type="entry name" value="2EXR"/>
</dbReference>
<keyword evidence="1" id="KW-0479">Metal-binding</keyword>
<feature type="zinc finger region" description="C3H1-type" evidence="1">
    <location>
        <begin position="51"/>
        <end position="78"/>
    </location>
</feature>
<reference evidence="3 4" key="1">
    <citation type="journal article" date="2014" name="Genome Announc.">
        <title>Draft genome sequence of Sclerotinia borealis, a psychrophilic plant pathogenic fungus.</title>
        <authorList>
            <person name="Mardanov A.V."/>
            <person name="Beletsky A.V."/>
            <person name="Kadnikov V.V."/>
            <person name="Ignatov A.N."/>
            <person name="Ravin N.V."/>
        </authorList>
    </citation>
    <scope>NUCLEOTIDE SEQUENCE [LARGE SCALE GENOMIC DNA]</scope>
    <source>
        <strain evidence="4">F-4157</strain>
    </source>
</reference>
<dbReference type="AlphaFoldDB" id="W9C9G0"/>
<proteinExistence type="predicted"/>
<evidence type="ECO:0000259" key="2">
    <source>
        <dbReference type="PROSITE" id="PS50103"/>
    </source>
</evidence>
<dbReference type="InterPro" id="IPR000571">
    <property type="entry name" value="Znf_CCCH"/>
</dbReference>
<organism evidence="3 4">
    <name type="scientific">Sclerotinia borealis (strain F-4128)</name>
    <dbReference type="NCBI Taxonomy" id="1432307"/>
    <lineage>
        <taxon>Eukaryota</taxon>
        <taxon>Fungi</taxon>
        <taxon>Dikarya</taxon>
        <taxon>Ascomycota</taxon>
        <taxon>Pezizomycotina</taxon>
        <taxon>Leotiomycetes</taxon>
        <taxon>Helotiales</taxon>
        <taxon>Sclerotiniaceae</taxon>
        <taxon>Sclerotinia</taxon>
    </lineage>
</organism>
<evidence type="ECO:0000256" key="1">
    <source>
        <dbReference type="PROSITE-ProRule" id="PRU00723"/>
    </source>
</evidence>
<keyword evidence="1" id="KW-0863">Zinc-finger</keyword>
<dbReference type="PROSITE" id="PS50103">
    <property type="entry name" value="ZF_C3H1"/>
    <property type="match status" value="1"/>
</dbReference>
<dbReference type="OrthoDB" id="3522990at2759"/>
<protein>
    <recommendedName>
        <fullName evidence="2">C3H1-type domain-containing protein</fullName>
    </recommendedName>
</protein>
<evidence type="ECO:0000313" key="3">
    <source>
        <dbReference type="EMBL" id="ESZ92428.1"/>
    </source>
</evidence>
<keyword evidence="4" id="KW-1185">Reference proteome</keyword>
<keyword evidence="1" id="KW-0862">Zinc</keyword>